<dbReference type="EMBL" id="JAZAVJ010000004">
    <property type="protein sequence ID" value="KAK7424455.1"/>
    <property type="molecule type" value="Genomic_DNA"/>
</dbReference>
<comment type="subcellular location">
    <subcellularLocation>
        <location evidence="1">Endoplasmic reticulum membrane</location>
        <topology evidence="1">Multi-pass membrane protein</topology>
    </subcellularLocation>
</comment>
<feature type="compositionally biased region" description="Polar residues" evidence="6">
    <location>
        <begin position="293"/>
        <end position="305"/>
    </location>
</feature>
<feature type="region of interest" description="Disordered" evidence="6">
    <location>
        <begin position="226"/>
        <end position="249"/>
    </location>
</feature>
<evidence type="ECO:0000256" key="7">
    <source>
        <dbReference type="SAM" id="Phobius"/>
    </source>
</evidence>
<name>A0ABR1HTA8_9HYPO</name>
<organism evidence="9 10">
    <name type="scientific">Neonectria punicea</name>
    <dbReference type="NCBI Taxonomy" id="979145"/>
    <lineage>
        <taxon>Eukaryota</taxon>
        <taxon>Fungi</taxon>
        <taxon>Dikarya</taxon>
        <taxon>Ascomycota</taxon>
        <taxon>Pezizomycotina</taxon>
        <taxon>Sordariomycetes</taxon>
        <taxon>Hypocreomycetidae</taxon>
        <taxon>Hypocreales</taxon>
        <taxon>Nectriaceae</taxon>
        <taxon>Neonectria</taxon>
    </lineage>
</organism>
<dbReference type="Pfam" id="PF02453">
    <property type="entry name" value="Reticulon"/>
    <property type="match status" value="1"/>
</dbReference>
<sequence>MSGPAYVMPAQANGSQHFEPVAPELSQSQYEKPRLEGHDGQEEIGPLKKIIAHQDSLYKYISWEDPARTLGSYVIALGILFGAHYVPLTRLALKAAATALGVISATEFASRLFGPNTFLARLRPEEYWRVPESTLNATLQDIHDFVQYAVVKVQRTIFAQELDKTFAAFIGFTSLYWLIKILPPFGLAVLGLTSLYIAPLVTSPRGRQVARDTTARAEELATAASEKGKVLAQDGKAQASDMSSKAQQTGVDMKRRIEELAQNGKQTAADLSTKTGNSDGNAFATGGAGNNASHFSNNTVESTNGMGPVGNADTTHYRSPASDPLQNTASFNSGLTL</sequence>
<evidence type="ECO:0000313" key="9">
    <source>
        <dbReference type="EMBL" id="KAK7424455.1"/>
    </source>
</evidence>
<comment type="caution">
    <text evidence="9">The sequence shown here is derived from an EMBL/GenBank/DDBJ whole genome shotgun (WGS) entry which is preliminary data.</text>
</comment>
<reference evidence="9 10" key="1">
    <citation type="journal article" date="2025" name="Microbiol. Resour. Announc.">
        <title>Draft genome sequences for Neonectria magnoliae and Neonectria punicea, canker pathogens of Liriodendron tulipifera and Acer saccharum in West Virginia.</title>
        <authorList>
            <person name="Petronek H.M."/>
            <person name="Kasson M.T."/>
            <person name="Metheny A.M."/>
            <person name="Stauder C.M."/>
            <person name="Lovett B."/>
            <person name="Lynch S.C."/>
            <person name="Garnas J.R."/>
            <person name="Kasson L.R."/>
            <person name="Stajich J.E."/>
        </authorList>
    </citation>
    <scope>NUCLEOTIDE SEQUENCE [LARGE SCALE GENOMIC DNA]</scope>
    <source>
        <strain evidence="9 10">NRRL 64653</strain>
    </source>
</reference>
<feature type="transmembrane region" description="Helical" evidence="7">
    <location>
        <begin position="185"/>
        <end position="202"/>
    </location>
</feature>
<protein>
    <recommendedName>
        <fullName evidence="8">Reticulon domain-containing protein</fullName>
    </recommendedName>
</protein>
<evidence type="ECO:0000256" key="3">
    <source>
        <dbReference type="ARBA" id="ARBA00022824"/>
    </source>
</evidence>
<evidence type="ECO:0000313" key="10">
    <source>
        <dbReference type="Proteomes" id="UP001498476"/>
    </source>
</evidence>
<evidence type="ECO:0000259" key="8">
    <source>
        <dbReference type="Pfam" id="PF02453"/>
    </source>
</evidence>
<keyword evidence="4 7" id="KW-1133">Transmembrane helix</keyword>
<keyword evidence="2 7" id="KW-0812">Transmembrane</keyword>
<evidence type="ECO:0000256" key="6">
    <source>
        <dbReference type="SAM" id="MobiDB-lite"/>
    </source>
</evidence>
<keyword evidence="10" id="KW-1185">Reference proteome</keyword>
<gene>
    <name evidence="9" type="ORF">QQX98_000420</name>
</gene>
<proteinExistence type="predicted"/>
<evidence type="ECO:0000256" key="4">
    <source>
        <dbReference type="ARBA" id="ARBA00022989"/>
    </source>
</evidence>
<feature type="region of interest" description="Disordered" evidence="6">
    <location>
        <begin position="264"/>
        <end position="337"/>
    </location>
</feature>
<evidence type="ECO:0000256" key="5">
    <source>
        <dbReference type="ARBA" id="ARBA00023136"/>
    </source>
</evidence>
<keyword evidence="5 7" id="KW-0472">Membrane</keyword>
<keyword evidence="3" id="KW-0256">Endoplasmic reticulum</keyword>
<accession>A0ABR1HTA8</accession>
<feature type="compositionally biased region" description="Polar residues" evidence="6">
    <location>
        <begin position="324"/>
        <end position="337"/>
    </location>
</feature>
<feature type="transmembrane region" description="Helical" evidence="7">
    <location>
        <begin position="70"/>
        <end position="88"/>
    </location>
</feature>
<evidence type="ECO:0000256" key="2">
    <source>
        <dbReference type="ARBA" id="ARBA00022692"/>
    </source>
</evidence>
<dbReference type="Proteomes" id="UP001498476">
    <property type="component" value="Unassembled WGS sequence"/>
</dbReference>
<feature type="compositionally biased region" description="Polar residues" evidence="6">
    <location>
        <begin position="264"/>
        <end position="279"/>
    </location>
</feature>
<dbReference type="InterPro" id="IPR003388">
    <property type="entry name" value="Reticulon"/>
</dbReference>
<feature type="domain" description="Reticulon" evidence="8">
    <location>
        <begin position="61"/>
        <end position="201"/>
    </location>
</feature>
<evidence type="ECO:0000256" key="1">
    <source>
        <dbReference type="ARBA" id="ARBA00004477"/>
    </source>
</evidence>
<feature type="compositionally biased region" description="Polar residues" evidence="6">
    <location>
        <begin position="240"/>
        <end position="249"/>
    </location>
</feature>